<feature type="transmembrane region" description="Helical" evidence="2">
    <location>
        <begin position="210"/>
        <end position="230"/>
    </location>
</feature>
<name>A0A8S1MIM6_PARPR</name>
<feature type="transmembrane region" description="Helical" evidence="2">
    <location>
        <begin position="153"/>
        <end position="174"/>
    </location>
</feature>
<dbReference type="Proteomes" id="UP000688137">
    <property type="component" value="Unassembled WGS sequence"/>
</dbReference>
<evidence type="ECO:0000313" key="4">
    <source>
        <dbReference type="Proteomes" id="UP000688137"/>
    </source>
</evidence>
<accession>A0A8S1MIM6</accession>
<evidence type="ECO:0000256" key="2">
    <source>
        <dbReference type="SAM" id="Phobius"/>
    </source>
</evidence>
<dbReference type="AlphaFoldDB" id="A0A8S1MIM6"/>
<feature type="transmembrane region" description="Helical" evidence="2">
    <location>
        <begin position="123"/>
        <end position="147"/>
    </location>
</feature>
<keyword evidence="2" id="KW-1133">Transmembrane helix</keyword>
<evidence type="ECO:0000256" key="1">
    <source>
        <dbReference type="SAM" id="Coils"/>
    </source>
</evidence>
<keyword evidence="2" id="KW-0812">Transmembrane</keyword>
<evidence type="ECO:0000313" key="3">
    <source>
        <dbReference type="EMBL" id="CAD8079329.1"/>
    </source>
</evidence>
<protein>
    <recommendedName>
        <fullName evidence="5">Transmembrane protein</fullName>
    </recommendedName>
</protein>
<comment type="caution">
    <text evidence="3">The sequence shown here is derived from an EMBL/GenBank/DDBJ whole genome shotgun (WGS) entry which is preliminary data.</text>
</comment>
<keyword evidence="2" id="KW-0472">Membrane</keyword>
<organism evidence="3 4">
    <name type="scientific">Paramecium primaurelia</name>
    <dbReference type="NCBI Taxonomy" id="5886"/>
    <lineage>
        <taxon>Eukaryota</taxon>
        <taxon>Sar</taxon>
        <taxon>Alveolata</taxon>
        <taxon>Ciliophora</taxon>
        <taxon>Intramacronucleata</taxon>
        <taxon>Oligohymenophorea</taxon>
        <taxon>Peniculida</taxon>
        <taxon>Parameciidae</taxon>
        <taxon>Paramecium</taxon>
    </lineage>
</organism>
<dbReference type="EMBL" id="CAJJDM010000062">
    <property type="protein sequence ID" value="CAD8079329.1"/>
    <property type="molecule type" value="Genomic_DNA"/>
</dbReference>
<feature type="transmembrane region" description="Helical" evidence="2">
    <location>
        <begin position="186"/>
        <end position="204"/>
    </location>
</feature>
<evidence type="ECO:0008006" key="5">
    <source>
        <dbReference type="Google" id="ProtNLM"/>
    </source>
</evidence>
<reference evidence="3" key="1">
    <citation type="submission" date="2021-01" db="EMBL/GenBank/DDBJ databases">
        <authorList>
            <consortium name="Genoscope - CEA"/>
            <person name="William W."/>
        </authorList>
    </citation>
    <scope>NUCLEOTIDE SEQUENCE</scope>
</reference>
<dbReference type="OMA" id="YKCELIT"/>
<feature type="transmembrane region" description="Helical" evidence="2">
    <location>
        <begin position="89"/>
        <end position="111"/>
    </location>
</feature>
<feature type="coiled-coil region" evidence="1">
    <location>
        <begin position="13"/>
        <end position="40"/>
    </location>
</feature>
<sequence>MNERREETTIPVAMEYDKKKDDIEKKLNSLFEADKAAEEQLYQVQQILAIQGAVLETASESSLRILAIQYFITSLLTMFILQLNRFGWILTWLPFLEQFVGTIYIITLLLSEFCPSAVSKLPYNFLIFIFHSCSKILLLVFLSLWNSEYKCELITLSLGISILYLIYLIKSSVAEKQYQGMKVKKQFCNVVVMVAFISGVLCLLTRSHLVIIAILACFGLIYICFLQLALQRFEQMEYIFENSNDIYLGPAILDADLLFFCKLCFFHCFSKKNNYNPKKKEEESDQNEN</sequence>
<keyword evidence="1" id="KW-0175">Coiled coil</keyword>
<keyword evidence="4" id="KW-1185">Reference proteome</keyword>
<gene>
    <name evidence="3" type="ORF">PPRIM_AZ9-3.1.T0610267</name>
</gene>
<proteinExistence type="predicted"/>
<feature type="transmembrane region" description="Helical" evidence="2">
    <location>
        <begin position="65"/>
        <end position="83"/>
    </location>
</feature>